<reference evidence="1 2" key="1">
    <citation type="submission" date="2014-12" db="EMBL/GenBank/DDBJ databases">
        <title>Complete genome sequences of three Vibrio cholerae specific bacteriophages.</title>
        <authorList>
            <person name="Bhandare S.G."/>
            <person name="Warry A."/>
            <person name="Emes R.D."/>
            <person name="Hooton S.P.T."/>
            <person name="Barrow P.A."/>
            <person name="Atterbury R.J."/>
        </authorList>
    </citation>
    <scope>NUCLEOTIDE SEQUENCE [LARGE SCALE GENOMIC DNA]</scope>
</reference>
<name>A0A0B5H2I8_9CAUD</name>
<dbReference type="Proteomes" id="UP000031803">
    <property type="component" value="Segment"/>
</dbReference>
<dbReference type="EMBL" id="KP280062">
    <property type="protein sequence ID" value="AJF40662.1"/>
    <property type="molecule type" value="Genomic_DNA"/>
</dbReference>
<proteinExistence type="predicted"/>
<evidence type="ECO:0000313" key="1">
    <source>
        <dbReference type="EMBL" id="AJF40662.1"/>
    </source>
</evidence>
<keyword evidence="2" id="KW-1185">Reference proteome</keyword>
<sequence>MNTSFQKQLAIAKAGRILNESLSANLPYEHYVNRMRHAQLYAFIIDNSDYQSRC</sequence>
<organism evidence="1 2">
    <name type="scientific">Vibrio phage phi 1</name>
    <dbReference type="NCBI Taxonomy" id="1589297"/>
    <lineage>
        <taxon>Viruses</taxon>
        <taxon>Duplodnaviria</taxon>
        <taxon>Heunggongvirae</taxon>
        <taxon>Uroviricota</taxon>
        <taxon>Caudoviricetes</taxon>
        <taxon>Schitoviridae</taxon>
        <taxon>Pacinivirus</taxon>
        <taxon>Pacinivirus phi1</taxon>
    </lineage>
</organism>
<gene>
    <name evidence="1" type="ORF">SBVP1_0004</name>
</gene>
<accession>A0A0B5H2I8</accession>
<dbReference type="RefSeq" id="YP_009198522.1">
    <property type="nucleotide sequence ID" value="NC_028799.1"/>
</dbReference>
<protein>
    <submittedName>
        <fullName evidence="1">Uncharacterized protein</fullName>
    </submittedName>
</protein>
<dbReference type="GeneID" id="26625601"/>
<dbReference type="KEGG" id="vg:26625601"/>
<evidence type="ECO:0000313" key="2">
    <source>
        <dbReference type="Proteomes" id="UP000031803"/>
    </source>
</evidence>